<feature type="compositionally biased region" description="Basic and acidic residues" evidence="1">
    <location>
        <begin position="588"/>
        <end position="599"/>
    </location>
</feature>
<evidence type="ECO:0000256" key="1">
    <source>
        <dbReference type="SAM" id="MobiDB-lite"/>
    </source>
</evidence>
<feature type="compositionally biased region" description="Polar residues" evidence="1">
    <location>
        <begin position="424"/>
        <end position="453"/>
    </location>
</feature>
<keyword evidence="3" id="KW-1185">Reference proteome</keyword>
<feature type="compositionally biased region" description="Pro residues" evidence="1">
    <location>
        <begin position="516"/>
        <end position="526"/>
    </location>
</feature>
<comment type="caution">
    <text evidence="2">The sequence shown here is derived from an EMBL/GenBank/DDBJ whole genome shotgun (WGS) entry which is preliminary data.</text>
</comment>
<dbReference type="EMBL" id="VJMJ01000053">
    <property type="protein sequence ID" value="KAF0740292.1"/>
    <property type="molecule type" value="Genomic_DNA"/>
</dbReference>
<dbReference type="Proteomes" id="UP000481153">
    <property type="component" value="Unassembled WGS sequence"/>
</dbReference>
<evidence type="ECO:0000313" key="2">
    <source>
        <dbReference type="EMBL" id="KAF0740292.1"/>
    </source>
</evidence>
<evidence type="ECO:0000313" key="3">
    <source>
        <dbReference type="Proteomes" id="UP000481153"/>
    </source>
</evidence>
<feature type="compositionally biased region" description="Polar residues" evidence="1">
    <location>
        <begin position="108"/>
        <end position="132"/>
    </location>
</feature>
<gene>
    <name evidence="2" type="ORF">Ae201684_004291</name>
</gene>
<dbReference type="VEuPathDB" id="FungiDB:AeMF1_004758"/>
<feature type="compositionally biased region" description="Basic and acidic residues" evidence="1">
    <location>
        <begin position="246"/>
        <end position="255"/>
    </location>
</feature>
<feature type="compositionally biased region" description="Basic and acidic residues" evidence="1">
    <location>
        <begin position="98"/>
        <end position="107"/>
    </location>
</feature>
<feature type="compositionally biased region" description="Low complexity" evidence="1">
    <location>
        <begin position="265"/>
        <end position="276"/>
    </location>
</feature>
<feature type="compositionally biased region" description="Polar residues" evidence="1">
    <location>
        <begin position="345"/>
        <end position="368"/>
    </location>
</feature>
<feature type="compositionally biased region" description="Polar residues" evidence="1">
    <location>
        <begin position="322"/>
        <end position="335"/>
    </location>
</feature>
<feature type="compositionally biased region" description="Low complexity" evidence="1">
    <location>
        <begin position="600"/>
        <end position="611"/>
    </location>
</feature>
<proteinExistence type="predicted"/>
<feature type="region of interest" description="Disordered" evidence="1">
    <location>
        <begin position="588"/>
        <end position="745"/>
    </location>
</feature>
<feature type="region of interest" description="Disordered" evidence="1">
    <location>
        <begin position="1"/>
        <end position="32"/>
    </location>
</feature>
<sequence>MGQETHGESSSRPSPIITDTNSEHGGPKALESNVFVSPTSAEELDKFPTIVLQDDDTRSTEPLLKKQKTDQYDEVAQVHPIASNAGTPTTTTAKKRKATDNLDERETNTNVIPTDSGIASSQRSTAGSNGQTAKKRSSILRFLMDSNEEGLPSSPALTESSKDATEAPPQAIEAETSDPREDLMESKEDEEIEDTTTLSSSKEHLEPNVADGTTADTSDPVVEQYPQEHMGADVANGATTDISEPIVEHPSETKEQSFQPPETQLGGSSPSLSSESVARGHGTVEEEALEDNTHGRPAEGTNNVEDCDAPTDGHTAELCPAQATSPSINPPTTEASEVPEPVEPTVSSANLDSNGQSLDKSQDLTEASASLDPDKNEAEVLAYLDEMENDQEPILIPSLLQLADEPDASAPSHGDAAADDATDPTQSSELAPLQSTDSNIIDSTNADTSNDPPQSAHIHDFSELPPPIVLDLPVEDSSNDPQYPPLFPRDEAPMSSSEGYLSEASNDGSSESDSEVPPPPPGPFVPGPKKEVISFATMYDEGVTSEPLPDVKDLLDIPDDATLNQAGLVDQQPLPFPDSEPLLAAVHDFFDGGNDDKNSSTDSSSSSSSSSDSEDDAEVPPPPPTSTPPQQKPDDNVVDLSLTPPPDSPLRLQAKQLPPHVYYNEPRREADEASSDSSSSSDESSSSNFDPDDDDDNNNKPSSKETPSMPKPASTQPLRASQEREETKDDATAQDNGGVESDDSDVVIVGVVPAAPPPVPTEFLNPVLRGTYEVGYTEASWSGTWGFTETTDSAPTKFSYRCVNENGKWAMDTPKTGFYDGFFYVQHRPHGKPQKIAEKRVFIEFTEVSSRMYMVDGQGKNKFGAFQLKGYFEWGEKLTLEKVYAS</sequence>
<protein>
    <submittedName>
        <fullName evidence="2">Uncharacterized protein</fullName>
    </submittedName>
</protein>
<feature type="compositionally biased region" description="Pro residues" evidence="1">
    <location>
        <begin position="619"/>
        <end position="631"/>
    </location>
</feature>
<feature type="compositionally biased region" description="Basic and acidic residues" evidence="1">
    <location>
        <begin position="721"/>
        <end position="731"/>
    </location>
</feature>
<feature type="compositionally biased region" description="Basic and acidic residues" evidence="1">
    <location>
        <begin position="55"/>
        <end position="71"/>
    </location>
</feature>
<organism evidence="2 3">
    <name type="scientific">Aphanomyces euteiches</name>
    <dbReference type="NCBI Taxonomy" id="100861"/>
    <lineage>
        <taxon>Eukaryota</taxon>
        <taxon>Sar</taxon>
        <taxon>Stramenopiles</taxon>
        <taxon>Oomycota</taxon>
        <taxon>Saprolegniomycetes</taxon>
        <taxon>Saprolegniales</taxon>
        <taxon>Verrucalvaceae</taxon>
        <taxon>Aphanomyces</taxon>
    </lineage>
</organism>
<feature type="region of interest" description="Disordered" evidence="1">
    <location>
        <begin position="46"/>
        <end position="220"/>
    </location>
</feature>
<dbReference type="AlphaFoldDB" id="A0A6G0XIX1"/>
<feature type="compositionally biased region" description="Low complexity" evidence="1">
    <location>
        <begin position="675"/>
        <end position="689"/>
    </location>
</feature>
<feature type="compositionally biased region" description="Basic and acidic residues" evidence="1">
    <location>
        <begin position="177"/>
        <end position="186"/>
    </location>
</feature>
<feature type="compositionally biased region" description="Polar residues" evidence="1">
    <location>
        <begin position="494"/>
        <end position="511"/>
    </location>
</feature>
<accession>A0A6G0XIX1</accession>
<feature type="region of interest" description="Disordered" evidence="1">
    <location>
        <begin position="235"/>
        <end position="529"/>
    </location>
</feature>
<feature type="compositionally biased region" description="Polar residues" evidence="1">
    <location>
        <begin position="10"/>
        <end position="20"/>
    </location>
</feature>
<reference evidence="2 3" key="1">
    <citation type="submission" date="2019-07" db="EMBL/GenBank/DDBJ databases">
        <title>Genomics analysis of Aphanomyces spp. identifies a new class of oomycete effector associated with host adaptation.</title>
        <authorList>
            <person name="Gaulin E."/>
        </authorList>
    </citation>
    <scope>NUCLEOTIDE SEQUENCE [LARGE SCALE GENOMIC DNA]</scope>
    <source>
        <strain evidence="2 3">ATCC 201684</strain>
    </source>
</reference>
<name>A0A6G0XIX1_9STRA</name>